<feature type="transmembrane region" description="Helical" evidence="1">
    <location>
        <begin position="68"/>
        <end position="94"/>
    </location>
</feature>
<evidence type="ECO:0000256" key="1">
    <source>
        <dbReference type="SAM" id="Phobius"/>
    </source>
</evidence>
<accession>A0A1F8BLP1</accession>
<name>A0A1F8BLP1_9BACT</name>
<feature type="transmembrane region" description="Helical" evidence="1">
    <location>
        <begin position="42"/>
        <end position="62"/>
    </location>
</feature>
<organism evidence="2 3">
    <name type="scientific">Candidatus Woesebacteria bacterium RIFCSPLOWO2_01_FULL_39_25</name>
    <dbReference type="NCBI Taxonomy" id="1802521"/>
    <lineage>
        <taxon>Bacteria</taxon>
        <taxon>Candidatus Woeseibacteriota</taxon>
    </lineage>
</organism>
<dbReference type="Proteomes" id="UP000176725">
    <property type="component" value="Unassembled WGS sequence"/>
</dbReference>
<gene>
    <name evidence="2" type="ORF">A2893_05015</name>
</gene>
<keyword evidence="1" id="KW-0812">Transmembrane</keyword>
<proteinExistence type="predicted"/>
<feature type="transmembrane region" description="Helical" evidence="1">
    <location>
        <begin position="110"/>
        <end position="132"/>
    </location>
</feature>
<dbReference type="AlphaFoldDB" id="A0A1F8BLP1"/>
<protein>
    <submittedName>
        <fullName evidence="2">Uncharacterized protein</fullName>
    </submittedName>
</protein>
<keyword evidence="1" id="KW-0472">Membrane</keyword>
<evidence type="ECO:0000313" key="2">
    <source>
        <dbReference type="EMBL" id="OGM64987.1"/>
    </source>
</evidence>
<keyword evidence="1" id="KW-1133">Transmembrane helix</keyword>
<reference evidence="2 3" key="1">
    <citation type="journal article" date="2016" name="Nat. Commun.">
        <title>Thousands of microbial genomes shed light on interconnected biogeochemical processes in an aquifer system.</title>
        <authorList>
            <person name="Anantharaman K."/>
            <person name="Brown C.T."/>
            <person name="Hug L.A."/>
            <person name="Sharon I."/>
            <person name="Castelle C.J."/>
            <person name="Probst A.J."/>
            <person name="Thomas B.C."/>
            <person name="Singh A."/>
            <person name="Wilkins M.J."/>
            <person name="Karaoz U."/>
            <person name="Brodie E.L."/>
            <person name="Williams K.H."/>
            <person name="Hubbard S.S."/>
            <person name="Banfield J.F."/>
        </authorList>
    </citation>
    <scope>NUCLEOTIDE SEQUENCE [LARGE SCALE GENOMIC DNA]</scope>
</reference>
<feature type="transmembrane region" description="Helical" evidence="1">
    <location>
        <begin position="6"/>
        <end position="30"/>
    </location>
</feature>
<comment type="caution">
    <text evidence="2">The sequence shown here is derived from an EMBL/GenBank/DDBJ whole genome shotgun (WGS) entry which is preliminary data.</text>
</comment>
<dbReference type="EMBL" id="MGHH01000007">
    <property type="protein sequence ID" value="OGM64987.1"/>
    <property type="molecule type" value="Genomic_DNA"/>
</dbReference>
<evidence type="ECO:0000313" key="3">
    <source>
        <dbReference type="Proteomes" id="UP000176725"/>
    </source>
</evidence>
<sequence length="134" mass="15237">MLESFARAFLIIILLGLLIKFLINAIILYVSKWLRIGVSLSLKTSVVLAFFLQLLWSAAEIFMVQLSFFAFLGIISVFINYVFKILAFSLILWLSSRKFVTIKINNPRSAIILATILVASDFLLPLILSVFIKY</sequence>
<dbReference type="STRING" id="1802521.A2893_05015"/>